<dbReference type="PROSITE" id="PS51257">
    <property type="entry name" value="PROKAR_LIPOPROTEIN"/>
    <property type="match status" value="1"/>
</dbReference>
<dbReference type="EMBL" id="FNQE01000002">
    <property type="protein sequence ID" value="SDY53165.1"/>
    <property type="molecule type" value="Genomic_DNA"/>
</dbReference>
<name>A0A1H3KN58_9FIRM</name>
<evidence type="ECO:0000313" key="2">
    <source>
        <dbReference type="Proteomes" id="UP000198625"/>
    </source>
</evidence>
<evidence type="ECO:0000313" key="1">
    <source>
        <dbReference type="EMBL" id="SDY53165.1"/>
    </source>
</evidence>
<dbReference type="STRING" id="415015.SAMN05660462_00238"/>
<protein>
    <recommendedName>
        <fullName evidence="3">Lipoprotein</fullName>
    </recommendedName>
</protein>
<accession>A0A1H3KN58</accession>
<sequence length="144" mass="16647">MVKKLLTIGILLTILLSLISGCANTPNLTYSEVTTEKLNKRVAKFITDHELSNGIYIFYNNEKEIYLFLNNKNVKQGDKAGFYKDVVVEDKGDTIAISFNEYYTNDYSNVERNRLVYRIKVNKDFEYLKVYKNGKETYIDVVGS</sequence>
<evidence type="ECO:0008006" key="3">
    <source>
        <dbReference type="Google" id="ProtNLM"/>
    </source>
</evidence>
<keyword evidence="2" id="KW-1185">Reference proteome</keyword>
<dbReference type="RefSeq" id="WP_091726090.1">
    <property type="nucleotide sequence ID" value="NZ_FNQE01000002.1"/>
</dbReference>
<reference evidence="1 2" key="1">
    <citation type="submission" date="2016-10" db="EMBL/GenBank/DDBJ databases">
        <authorList>
            <person name="de Groot N.N."/>
        </authorList>
    </citation>
    <scope>NUCLEOTIDE SEQUENCE [LARGE SCALE GENOMIC DNA]</scope>
    <source>
        <strain evidence="1 2">DSM 21650</strain>
    </source>
</reference>
<dbReference type="Proteomes" id="UP000198625">
    <property type="component" value="Unassembled WGS sequence"/>
</dbReference>
<organism evidence="1 2">
    <name type="scientific">Proteiniborus ethanoligenes</name>
    <dbReference type="NCBI Taxonomy" id="415015"/>
    <lineage>
        <taxon>Bacteria</taxon>
        <taxon>Bacillati</taxon>
        <taxon>Bacillota</taxon>
        <taxon>Clostridia</taxon>
        <taxon>Eubacteriales</taxon>
        <taxon>Proteiniborus</taxon>
    </lineage>
</organism>
<dbReference type="OrthoDB" id="1797155at2"/>
<dbReference type="AlphaFoldDB" id="A0A1H3KN58"/>
<gene>
    <name evidence="1" type="ORF">SAMN05660462_00238</name>
</gene>
<proteinExistence type="predicted"/>